<dbReference type="InterPro" id="IPR007168">
    <property type="entry name" value="Phageshock_PspC_N"/>
</dbReference>
<keyword evidence="4" id="KW-1185">Reference proteome</keyword>
<evidence type="ECO:0000259" key="2">
    <source>
        <dbReference type="Pfam" id="PF04024"/>
    </source>
</evidence>
<dbReference type="Pfam" id="PF04024">
    <property type="entry name" value="PspC"/>
    <property type="match status" value="1"/>
</dbReference>
<comment type="caution">
    <text evidence="3">The sequence shown here is derived from an EMBL/GenBank/DDBJ whole genome shotgun (WGS) entry which is preliminary data.</text>
</comment>
<name>A0ABT0S461_9SPHN</name>
<evidence type="ECO:0000256" key="1">
    <source>
        <dbReference type="SAM" id="Phobius"/>
    </source>
</evidence>
<keyword evidence="1" id="KW-1133">Transmembrane helix</keyword>
<reference evidence="3" key="1">
    <citation type="submission" date="2022-05" db="EMBL/GenBank/DDBJ databases">
        <authorList>
            <person name="Jo J.-H."/>
            <person name="Im W.-T."/>
        </authorList>
    </citation>
    <scope>NUCLEOTIDE SEQUENCE</scope>
    <source>
        <strain evidence="3">SE220</strain>
    </source>
</reference>
<protein>
    <submittedName>
        <fullName evidence="3">PspC domain-containing protein</fullName>
    </submittedName>
</protein>
<accession>A0ABT0S461</accession>
<proteinExistence type="predicted"/>
<dbReference type="RefSeq" id="WP_249831872.1">
    <property type="nucleotide sequence ID" value="NZ_JAMGBE010000003.1"/>
</dbReference>
<dbReference type="Proteomes" id="UP001165342">
    <property type="component" value="Unassembled WGS sequence"/>
</dbReference>
<keyword evidence="1" id="KW-0812">Transmembrane</keyword>
<evidence type="ECO:0000313" key="4">
    <source>
        <dbReference type="Proteomes" id="UP001165342"/>
    </source>
</evidence>
<keyword evidence="1" id="KW-0472">Membrane</keyword>
<dbReference type="EMBL" id="JAMGBE010000003">
    <property type="protein sequence ID" value="MCL6730386.1"/>
    <property type="molecule type" value="Genomic_DNA"/>
</dbReference>
<organism evidence="3 4">
    <name type="scientific">Sphingomonas hankyongi</name>
    <dbReference type="NCBI Taxonomy" id="2908209"/>
    <lineage>
        <taxon>Bacteria</taxon>
        <taxon>Pseudomonadati</taxon>
        <taxon>Pseudomonadota</taxon>
        <taxon>Alphaproteobacteria</taxon>
        <taxon>Sphingomonadales</taxon>
        <taxon>Sphingomonadaceae</taxon>
        <taxon>Sphingomonas</taxon>
    </lineage>
</organism>
<feature type="transmembrane region" description="Helical" evidence="1">
    <location>
        <begin position="39"/>
        <end position="62"/>
    </location>
</feature>
<sequence length="96" mass="10265">MSAQENYVALPLRSHTILGVCEGIGEDFGFNPVLLRIPFAASVLISPTMAIAAYLVLGLVVLASRMLFPKAKVHSEAGEMQLAEPANEQRELAKAA</sequence>
<feature type="domain" description="Phage shock protein PspC N-terminal" evidence="2">
    <location>
        <begin position="15"/>
        <end position="61"/>
    </location>
</feature>
<evidence type="ECO:0000313" key="3">
    <source>
        <dbReference type="EMBL" id="MCL6730386.1"/>
    </source>
</evidence>
<gene>
    <name evidence="3" type="ORF">LZ538_10020</name>
</gene>